<dbReference type="AlphaFoldDB" id="A0A0M9DBA3"/>
<sequence length="381" mass="44144">MPKKRYLIVGAVLALILIVVQMGSLSKKTLAATNNNTKRIGLSLDCSRTYYAPSTIKKYIDLLKKDHGTYLQLHLNDNERYGVESSTLGQTVKNSYEKNGVYYNKKTKRAFLTKDQLLDIIQYGYMNGIEVIPEIDLPGHDQSIIKLLSYTSAGKKLAKQLDNKDGYNEMYYHKKVTLDFSKKLLSEYVGLLPKGYHIIVGADEITINNRSDQNAAVKYINAIDDYVKKHNLKLEMWNDSFHKAVLNKYHKDILINYWSLTGEVSSSKDRKDNIRMRATLPELNKAGFKTINYNNYYLYMITDPTSFTKESKKIWTSEFKKWKMSMWNDQSKKNLAKSKNNIGAAFSIWGEYPNQYTGEQTYQKTYYYADAFLKAKKQFEK</sequence>
<dbReference type="Pfam" id="PF00728">
    <property type="entry name" value="Glyco_hydro_20"/>
    <property type="match status" value="1"/>
</dbReference>
<keyword evidence="2" id="KW-0378">Hydrolase</keyword>
<organism evidence="5 6">
    <name type="scientific">Apilactobacillus kunkeei</name>
    <dbReference type="NCBI Taxonomy" id="148814"/>
    <lineage>
        <taxon>Bacteria</taxon>
        <taxon>Bacillati</taxon>
        <taxon>Bacillota</taxon>
        <taxon>Bacilli</taxon>
        <taxon>Lactobacillales</taxon>
        <taxon>Lactobacillaceae</taxon>
        <taxon>Apilactobacillus</taxon>
    </lineage>
</organism>
<gene>
    <name evidence="5" type="ORF">RZ71_08000</name>
</gene>
<dbReference type="SUPFAM" id="SSF51445">
    <property type="entry name" value="(Trans)glycosidases"/>
    <property type="match status" value="1"/>
</dbReference>
<dbReference type="PANTHER" id="PTHR43678">
    <property type="entry name" value="PUTATIVE (AFU_ORTHOLOGUE AFUA_2G00640)-RELATED"/>
    <property type="match status" value="1"/>
</dbReference>
<dbReference type="PATRIC" id="fig|148814.8.peg.848"/>
<evidence type="ECO:0000256" key="3">
    <source>
        <dbReference type="PIRSR" id="PIRSR625705-1"/>
    </source>
</evidence>
<dbReference type="InterPro" id="IPR052764">
    <property type="entry name" value="GH20_Enzymes"/>
</dbReference>
<evidence type="ECO:0000313" key="5">
    <source>
        <dbReference type="EMBL" id="KOY76350.1"/>
    </source>
</evidence>
<dbReference type="RefSeq" id="WP_053791844.1">
    <property type="nucleotide sequence ID" value="NZ_JXCY01000006.1"/>
</dbReference>
<dbReference type="EMBL" id="JXCY01000006">
    <property type="protein sequence ID" value="KOY76350.1"/>
    <property type="molecule type" value="Genomic_DNA"/>
</dbReference>
<dbReference type="Gene3D" id="3.20.20.80">
    <property type="entry name" value="Glycosidases"/>
    <property type="match status" value="1"/>
</dbReference>
<feature type="active site" description="Proton donor" evidence="3">
    <location>
        <position position="204"/>
    </location>
</feature>
<evidence type="ECO:0000313" key="6">
    <source>
        <dbReference type="Proteomes" id="UP000037778"/>
    </source>
</evidence>
<accession>A0A0M9DBA3</accession>
<comment type="similarity">
    <text evidence="1">Belongs to the glycosyl hydrolase 20 family.</text>
</comment>
<comment type="caution">
    <text evidence="5">The sequence shown here is derived from an EMBL/GenBank/DDBJ whole genome shotgun (WGS) entry which is preliminary data.</text>
</comment>
<dbReference type="PRINTS" id="PR00738">
    <property type="entry name" value="GLHYDRLASE20"/>
</dbReference>
<proteinExistence type="inferred from homology"/>
<protein>
    <recommendedName>
        <fullName evidence="4">Glycoside hydrolase family 20 catalytic domain-containing protein</fullName>
    </recommendedName>
</protein>
<evidence type="ECO:0000256" key="1">
    <source>
        <dbReference type="ARBA" id="ARBA00006285"/>
    </source>
</evidence>
<evidence type="ECO:0000259" key="4">
    <source>
        <dbReference type="Pfam" id="PF00728"/>
    </source>
</evidence>
<dbReference type="PANTHER" id="PTHR43678:SF1">
    <property type="entry name" value="BETA-N-ACETYLHEXOSAMINIDASE"/>
    <property type="match status" value="1"/>
</dbReference>
<reference evidence="5 6" key="1">
    <citation type="journal article" date="2015" name="Genome Biol. Evol.">
        <title>Functionally Structured Genomes in Lactobacillus kunkeei Colonizing the Honey Crop and Food Products of Honeybees and Stingless Bees.</title>
        <authorList>
            <person name="Tamarit D."/>
            <person name="Ellegaard K.M."/>
            <person name="Wikander J."/>
            <person name="Olofsson T."/>
            <person name="Vasquez A."/>
            <person name="Andersson S.G."/>
        </authorList>
    </citation>
    <scope>NUCLEOTIDE SEQUENCE [LARGE SCALE GENOMIC DNA]</scope>
    <source>
        <strain evidence="5 6">LAko</strain>
    </source>
</reference>
<dbReference type="GO" id="GO:0005975">
    <property type="term" value="P:carbohydrate metabolic process"/>
    <property type="evidence" value="ECO:0007669"/>
    <property type="project" value="InterPro"/>
</dbReference>
<dbReference type="GO" id="GO:0004563">
    <property type="term" value="F:beta-N-acetylhexosaminidase activity"/>
    <property type="evidence" value="ECO:0007669"/>
    <property type="project" value="InterPro"/>
</dbReference>
<dbReference type="InterPro" id="IPR025705">
    <property type="entry name" value="Beta_hexosaminidase_sua/sub"/>
</dbReference>
<feature type="domain" description="Glycoside hydrolase family 20 catalytic" evidence="4">
    <location>
        <begin position="41"/>
        <end position="355"/>
    </location>
</feature>
<dbReference type="InterPro" id="IPR015883">
    <property type="entry name" value="Glyco_hydro_20_cat"/>
</dbReference>
<evidence type="ECO:0000256" key="2">
    <source>
        <dbReference type="ARBA" id="ARBA00022801"/>
    </source>
</evidence>
<name>A0A0M9DBA3_9LACO</name>
<keyword evidence="6" id="KW-1185">Reference proteome</keyword>
<dbReference type="Proteomes" id="UP000037778">
    <property type="component" value="Unassembled WGS sequence"/>
</dbReference>
<dbReference type="InterPro" id="IPR017853">
    <property type="entry name" value="GH"/>
</dbReference>